<proteinExistence type="predicted"/>
<name>A0A1Y5PNJ6_9MYCO</name>
<sequence>MADACHSERADDRIVPSGRRGDRCGVGDIAADDVSARVNGSVRPPNESGDLVALVECVFDEVDTGTAGCSEDKKLHNICFL</sequence>
<evidence type="ECO:0000313" key="2">
    <source>
        <dbReference type="EMBL" id="SBS77721.1"/>
    </source>
</evidence>
<organism evidence="2">
    <name type="scientific">uncultured Mycobacterium sp</name>
    <dbReference type="NCBI Taxonomy" id="171292"/>
    <lineage>
        <taxon>Bacteria</taxon>
        <taxon>Bacillati</taxon>
        <taxon>Actinomycetota</taxon>
        <taxon>Actinomycetes</taxon>
        <taxon>Mycobacteriales</taxon>
        <taxon>Mycobacteriaceae</taxon>
        <taxon>Mycobacterium</taxon>
        <taxon>environmental samples</taxon>
    </lineage>
</organism>
<feature type="region of interest" description="Disordered" evidence="1">
    <location>
        <begin position="1"/>
        <end position="22"/>
    </location>
</feature>
<evidence type="ECO:0000256" key="1">
    <source>
        <dbReference type="SAM" id="MobiDB-lite"/>
    </source>
</evidence>
<gene>
    <name evidence="2" type="ORF">MHPYR_470055</name>
</gene>
<accession>A0A1Y5PNJ6</accession>
<reference evidence="2" key="1">
    <citation type="submission" date="2016-03" db="EMBL/GenBank/DDBJ databases">
        <authorList>
            <person name="Ploux O."/>
        </authorList>
    </citation>
    <scope>NUCLEOTIDE SEQUENCE</scope>
    <source>
        <strain evidence="2">UC10</strain>
    </source>
</reference>
<dbReference type="AlphaFoldDB" id="A0A1Y5PNJ6"/>
<dbReference type="EMBL" id="FLQS01000042">
    <property type="protein sequence ID" value="SBS77721.1"/>
    <property type="molecule type" value="Genomic_DNA"/>
</dbReference>
<protein>
    <submittedName>
        <fullName evidence="2">Uncharacterized protein</fullName>
    </submittedName>
</protein>